<reference evidence="1 2" key="1">
    <citation type="submission" date="2018-12" db="EMBL/GenBank/DDBJ databases">
        <authorList>
            <consortium name="Pathogen Informatics"/>
        </authorList>
    </citation>
    <scope>NUCLEOTIDE SEQUENCE [LARGE SCALE GENOMIC DNA]</scope>
    <source>
        <strain evidence="1 2">NCTC11466</strain>
    </source>
</reference>
<dbReference type="Proteomes" id="UP000274122">
    <property type="component" value="Chromosome"/>
</dbReference>
<name>A0A447V1X5_9ENTR</name>
<dbReference type="AlphaFoldDB" id="A0A447V1X5"/>
<proteinExistence type="predicted"/>
<organism evidence="1 2">
    <name type="scientific">Cedecea lapagei</name>
    <dbReference type="NCBI Taxonomy" id="158823"/>
    <lineage>
        <taxon>Bacteria</taxon>
        <taxon>Pseudomonadati</taxon>
        <taxon>Pseudomonadota</taxon>
        <taxon>Gammaproteobacteria</taxon>
        <taxon>Enterobacterales</taxon>
        <taxon>Enterobacteriaceae</taxon>
        <taxon>Cedecea</taxon>
    </lineage>
</organism>
<protein>
    <submittedName>
        <fullName evidence="1">Uncharacterized protein</fullName>
    </submittedName>
</protein>
<gene>
    <name evidence="1" type="ORF">NCTC11466_02094</name>
</gene>
<dbReference type="EMBL" id="LR134201">
    <property type="protein sequence ID" value="VEB97335.1"/>
    <property type="molecule type" value="Genomic_DNA"/>
</dbReference>
<evidence type="ECO:0000313" key="2">
    <source>
        <dbReference type="Proteomes" id="UP000274122"/>
    </source>
</evidence>
<sequence>MEARVDINRRHDVEAELHRMEFVIKLDTGREITVTMTAEDFLLAMTGRSELPAQVRTRNVTISATEKKTKPKKA</sequence>
<evidence type="ECO:0000313" key="1">
    <source>
        <dbReference type="EMBL" id="VEB97335.1"/>
    </source>
</evidence>
<accession>A0A447V1X5</accession>
<dbReference type="KEGG" id="clap:NCTC11466_02094"/>
<keyword evidence="2" id="KW-1185">Reference proteome</keyword>
<dbReference type="RefSeq" id="WP_126356138.1">
    <property type="nucleotide sequence ID" value="NZ_LR134201.1"/>
</dbReference>